<dbReference type="InterPro" id="IPR023401">
    <property type="entry name" value="ODC_N"/>
</dbReference>
<dbReference type="OrthoDB" id="41492at2759"/>
<dbReference type="PANTHER" id="PTHR13812:SF23">
    <property type="entry name" value="PRNX PROTEIN"/>
    <property type="match status" value="1"/>
</dbReference>
<reference evidence="1 2" key="1">
    <citation type="submission" date="2018-08" db="EMBL/GenBank/DDBJ databases">
        <title>Draft genome sequences of two Aspergillus turcosus clinical strains isolated from bronchoalveolar lavage fluid: one azole-susceptible and the other azole-resistant.</title>
        <authorList>
            <person name="Parent-Michaud M."/>
            <person name="Dufresne P.J."/>
            <person name="Fournier E."/>
            <person name="Martineau C."/>
            <person name="Moreira S."/>
            <person name="Perkins V."/>
            <person name="De Repentigny L."/>
            <person name="Dufresne S.F."/>
        </authorList>
    </citation>
    <scope>NUCLEOTIDE SEQUENCE [LARGE SCALE GENOMIC DNA]</scope>
    <source>
        <strain evidence="1">HMR AF 1038</strain>
    </source>
</reference>
<dbReference type="InterPro" id="IPR003462">
    <property type="entry name" value="ODC_Mu_crystall"/>
</dbReference>
<evidence type="ECO:0000313" key="2">
    <source>
        <dbReference type="Proteomes" id="UP000215289"/>
    </source>
</evidence>
<dbReference type="Gene3D" id="3.30.1780.10">
    <property type="entry name" value="ornithine cyclodeaminase, domain 1"/>
    <property type="match status" value="1"/>
</dbReference>
<proteinExistence type="predicted"/>
<comment type="caution">
    <text evidence="1">The sequence shown here is derived from an EMBL/GenBank/DDBJ whole genome shotgun (WGS) entry which is preliminary data.</text>
</comment>
<protein>
    <recommendedName>
        <fullName evidence="3">Ornithine cyclodeaminase</fullName>
    </recommendedName>
</protein>
<sequence length="350" mass="37594">MHIISEADLAQLLRSITRPQCERLMAAMVDGLAACSSQESKPGAPQLIHQPLRTVIVDRNNNTSLFMPASDTQSMGIKIVTIAGGSGSLCGVINIFSPDGRLLGLISAGEITAFRTALATMALFVRCTLPKQNIVVLGAGQQAEWHARLALLLHPAGTVKSLTVVNRRRERLESLETKVLDKLRRENPQTKITTLFKEGNPDYDETLKTAIGASDAILSCTPSTVPNFPFSYLQSINGESKQRFISLIGSYKPHMMEIDSETVHSGGKIFVDSKEACLEEAGELVHAGVKKDGLIEIGEVFAAHCHPVEMTGGQNIIFKCVGMGIMDLVIGKTLLDLGIEAGIGADVAGF</sequence>
<dbReference type="Pfam" id="PF02423">
    <property type="entry name" value="OCD_Mu_crystall"/>
    <property type="match status" value="1"/>
</dbReference>
<organism evidence="1 2">
    <name type="scientific">Aspergillus turcosus</name>
    <dbReference type="NCBI Taxonomy" id="1245748"/>
    <lineage>
        <taxon>Eukaryota</taxon>
        <taxon>Fungi</taxon>
        <taxon>Dikarya</taxon>
        <taxon>Ascomycota</taxon>
        <taxon>Pezizomycotina</taxon>
        <taxon>Eurotiomycetes</taxon>
        <taxon>Eurotiomycetidae</taxon>
        <taxon>Eurotiales</taxon>
        <taxon>Aspergillaceae</taxon>
        <taxon>Aspergillus</taxon>
        <taxon>Aspergillus subgen. Fumigati</taxon>
    </lineage>
</organism>
<dbReference type="Gene3D" id="3.40.50.720">
    <property type="entry name" value="NAD(P)-binding Rossmann-like Domain"/>
    <property type="match status" value="1"/>
</dbReference>
<dbReference type="Proteomes" id="UP000215289">
    <property type="component" value="Unassembled WGS sequence"/>
</dbReference>
<evidence type="ECO:0008006" key="3">
    <source>
        <dbReference type="Google" id="ProtNLM"/>
    </source>
</evidence>
<keyword evidence="2" id="KW-1185">Reference proteome</keyword>
<dbReference type="AlphaFoldDB" id="A0A421D5S6"/>
<dbReference type="PANTHER" id="PTHR13812">
    <property type="entry name" value="KETIMINE REDUCTASE MU-CRYSTALLIN"/>
    <property type="match status" value="1"/>
</dbReference>
<gene>
    <name evidence="1" type="ORF">CFD26_105665</name>
</gene>
<evidence type="ECO:0000313" key="1">
    <source>
        <dbReference type="EMBL" id="RLL97469.1"/>
    </source>
</evidence>
<dbReference type="STRING" id="1245748.A0A421D5S6"/>
<dbReference type="EMBL" id="NIDN02000077">
    <property type="protein sequence ID" value="RLL97469.1"/>
    <property type="molecule type" value="Genomic_DNA"/>
</dbReference>
<accession>A0A421D5S6</accession>
<dbReference type="InterPro" id="IPR036291">
    <property type="entry name" value="NAD(P)-bd_dom_sf"/>
</dbReference>
<dbReference type="GO" id="GO:0005737">
    <property type="term" value="C:cytoplasm"/>
    <property type="evidence" value="ECO:0007669"/>
    <property type="project" value="TreeGrafter"/>
</dbReference>
<dbReference type="SUPFAM" id="SSF51735">
    <property type="entry name" value="NAD(P)-binding Rossmann-fold domains"/>
    <property type="match status" value="1"/>
</dbReference>
<name>A0A421D5S6_9EURO</name>